<dbReference type="UniPathway" id="UPA00079">
    <property type="reaction ID" value="UER00169"/>
</dbReference>
<proteinExistence type="inferred from homology"/>
<dbReference type="OrthoDB" id="9808140at2"/>
<comment type="similarity">
    <text evidence="6">Belongs to the class I-like SAM-binding methyltransferase superfamily. MenG/UbiE family.</text>
</comment>
<reference evidence="7 8" key="1">
    <citation type="submission" date="2019-02" db="EMBL/GenBank/DDBJ databases">
        <authorList>
            <person name="Manzano-Marin A."/>
            <person name="Manzano-Marin A."/>
        </authorList>
    </citation>
    <scope>NUCLEOTIDE SEQUENCE [LARGE SCALE GENOMIC DNA]</scope>
    <source>
        <strain evidence="7 8">ErCilaricifoliae</strain>
    </source>
</reference>
<dbReference type="GO" id="GO:0032259">
    <property type="term" value="P:methylation"/>
    <property type="evidence" value="ECO:0007669"/>
    <property type="project" value="UniProtKB-KW"/>
</dbReference>
<comment type="catalytic activity">
    <reaction evidence="6">
        <text>a 2-demethylmenaquinol + S-adenosyl-L-methionine = a menaquinol + S-adenosyl-L-homocysteine + H(+)</text>
        <dbReference type="Rhea" id="RHEA:42640"/>
        <dbReference type="Rhea" id="RHEA-COMP:9539"/>
        <dbReference type="Rhea" id="RHEA-COMP:9563"/>
        <dbReference type="ChEBI" id="CHEBI:15378"/>
        <dbReference type="ChEBI" id="CHEBI:18151"/>
        <dbReference type="ChEBI" id="CHEBI:55437"/>
        <dbReference type="ChEBI" id="CHEBI:57856"/>
        <dbReference type="ChEBI" id="CHEBI:59789"/>
        <dbReference type="EC" id="2.1.1.163"/>
    </reaction>
</comment>
<dbReference type="InterPro" id="IPR029063">
    <property type="entry name" value="SAM-dependent_MTases_sf"/>
</dbReference>
<dbReference type="GO" id="GO:0008425">
    <property type="term" value="F:2-methoxy-6-polyprenyl-1,4-benzoquinol methyltransferase activity"/>
    <property type="evidence" value="ECO:0007669"/>
    <property type="project" value="UniProtKB-UniRule"/>
</dbReference>
<dbReference type="Proteomes" id="UP000294418">
    <property type="component" value="Chromosome"/>
</dbReference>
<dbReference type="PANTHER" id="PTHR43591:SF24">
    <property type="entry name" value="2-METHOXY-6-POLYPRENYL-1,4-BENZOQUINOL METHYLASE, MITOCHONDRIAL"/>
    <property type="match status" value="1"/>
</dbReference>
<keyword evidence="4 6" id="KW-0831">Ubiquinone biosynthesis</keyword>
<sequence>MKKTLKDTTLFGYRTVSKEEKSHLVTEVFRSVASKYDLMNDLMSFGIHRIWKSWVVEYSGVQPGQHVLDLAGGTGDLTEKFSLVVGNTGLVILADINSTMLKIGRDKLRNKGIINNVLYIQTNAENLPFPDNIFDCISIGFGLRNITDINKALRSMLRVLKIGGRLLILEFSKPQSILLSQLFDMYSFQILPLLGSLIAKDANSYRYLAESIHVHPDQETLKKIMIDIGFCHTAYHNFTGGVVALHRGFKF</sequence>
<dbReference type="Gene3D" id="3.40.50.150">
    <property type="entry name" value="Vaccinia Virus protein VP39"/>
    <property type="match status" value="1"/>
</dbReference>
<dbReference type="AlphaFoldDB" id="A0A451DDG0"/>
<dbReference type="GO" id="GO:0009060">
    <property type="term" value="P:aerobic respiration"/>
    <property type="evidence" value="ECO:0007669"/>
    <property type="project" value="UniProtKB-UniRule"/>
</dbReference>
<keyword evidence="5 6" id="KW-0949">S-adenosyl-L-methionine</keyword>
<dbReference type="NCBIfam" id="NF001244">
    <property type="entry name" value="PRK00216.1-5"/>
    <property type="match status" value="1"/>
</dbReference>
<dbReference type="PANTHER" id="PTHR43591">
    <property type="entry name" value="METHYLTRANSFERASE"/>
    <property type="match status" value="1"/>
</dbReference>
<dbReference type="GO" id="GO:0009234">
    <property type="term" value="P:menaquinone biosynthetic process"/>
    <property type="evidence" value="ECO:0007669"/>
    <property type="project" value="UniProtKB-UniRule"/>
</dbReference>
<keyword evidence="2 6" id="KW-0489">Methyltransferase</keyword>
<evidence type="ECO:0000256" key="2">
    <source>
        <dbReference type="ARBA" id="ARBA00022603"/>
    </source>
</evidence>
<gene>
    <name evidence="6 7" type="primary">ubiE</name>
    <name evidence="7" type="ORF">ERCILAFE3058_606</name>
</gene>
<keyword evidence="7" id="KW-0830">Ubiquinone</keyword>
<dbReference type="UniPathway" id="UPA00232"/>
<comment type="pathway">
    <text evidence="6">Quinol/quinone metabolism; menaquinone biosynthesis; menaquinol from 1,4-dihydroxy-2-naphthoate: step 2/2.</text>
</comment>
<comment type="function">
    <text evidence="6">Methyltransferase required for the conversion of demethylmenaquinol (DMKH2) to menaquinol (MKH2) and the conversion of 2-polyprenyl-6-methoxy-1,4-benzoquinol (DDMQH2) to 2-polyprenyl-3-methyl-6-methoxy-1,4-benzoquinol (DMQH2).</text>
</comment>
<evidence type="ECO:0000256" key="4">
    <source>
        <dbReference type="ARBA" id="ARBA00022688"/>
    </source>
</evidence>
<evidence type="ECO:0000313" key="7">
    <source>
        <dbReference type="EMBL" id="VFP84516.1"/>
    </source>
</evidence>
<feature type="binding site" evidence="6">
    <location>
        <position position="95"/>
    </location>
    <ligand>
        <name>S-adenosyl-L-methionine</name>
        <dbReference type="ChEBI" id="CHEBI:59789"/>
    </ligand>
</feature>
<protein>
    <recommendedName>
        <fullName evidence="6">Ubiquinone/menaquinone biosynthesis C-methyltransferase UbiE</fullName>
        <ecNumber evidence="6">2.1.1.163</ecNumber>
        <ecNumber evidence="6">2.1.1.201</ecNumber>
    </recommendedName>
    <alternativeName>
        <fullName evidence="6">2-methoxy-6-polyprenyl-1,4-benzoquinol methylase</fullName>
    </alternativeName>
    <alternativeName>
        <fullName evidence="6">Demethylmenaquinone methyltransferase</fullName>
    </alternativeName>
</protein>
<evidence type="ECO:0000256" key="5">
    <source>
        <dbReference type="ARBA" id="ARBA00022691"/>
    </source>
</evidence>
<evidence type="ECO:0000256" key="6">
    <source>
        <dbReference type="HAMAP-Rule" id="MF_01813"/>
    </source>
</evidence>
<dbReference type="PROSITE" id="PS51608">
    <property type="entry name" value="SAM_MT_UBIE"/>
    <property type="match status" value="1"/>
</dbReference>
<dbReference type="CDD" id="cd02440">
    <property type="entry name" value="AdoMet_MTases"/>
    <property type="match status" value="1"/>
</dbReference>
<evidence type="ECO:0000256" key="3">
    <source>
        <dbReference type="ARBA" id="ARBA00022679"/>
    </source>
</evidence>
<dbReference type="PROSITE" id="PS01183">
    <property type="entry name" value="UBIE_1"/>
    <property type="match status" value="1"/>
</dbReference>
<dbReference type="GO" id="GO:0043770">
    <property type="term" value="F:demethylmenaquinone methyltransferase activity"/>
    <property type="evidence" value="ECO:0007669"/>
    <property type="project" value="UniProtKB-UniRule"/>
</dbReference>
<comment type="catalytic activity">
    <reaction evidence="6">
        <text>a 2-methoxy-6-(all-trans-polyprenyl)benzene-1,4-diol + S-adenosyl-L-methionine = a 5-methoxy-2-methyl-3-(all-trans-polyprenyl)benzene-1,4-diol + S-adenosyl-L-homocysteine + H(+)</text>
        <dbReference type="Rhea" id="RHEA:28286"/>
        <dbReference type="Rhea" id="RHEA-COMP:10858"/>
        <dbReference type="Rhea" id="RHEA-COMP:10859"/>
        <dbReference type="ChEBI" id="CHEBI:15378"/>
        <dbReference type="ChEBI" id="CHEBI:57856"/>
        <dbReference type="ChEBI" id="CHEBI:59789"/>
        <dbReference type="ChEBI" id="CHEBI:84166"/>
        <dbReference type="ChEBI" id="CHEBI:84167"/>
        <dbReference type="EC" id="2.1.1.201"/>
    </reaction>
</comment>
<dbReference type="InterPro" id="IPR004033">
    <property type="entry name" value="UbiE/COQ5_MeTrFase"/>
</dbReference>
<keyword evidence="3 6" id="KW-0808">Transferase</keyword>
<dbReference type="NCBIfam" id="TIGR01934">
    <property type="entry name" value="MenG_MenH_UbiE"/>
    <property type="match status" value="1"/>
</dbReference>
<organism evidence="7 8">
    <name type="scientific">Candidatus Erwinia haradaeae</name>
    <dbReference type="NCBI Taxonomy" id="1922217"/>
    <lineage>
        <taxon>Bacteria</taxon>
        <taxon>Pseudomonadati</taxon>
        <taxon>Pseudomonadota</taxon>
        <taxon>Gammaproteobacteria</taxon>
        <taxon>Enterobacterales</taxon>
        <taxon>Erwiniaceae</taxon>
        <taxon>Erwinia</taxon>
    </lineage>
</organism>
<accession>A0A451DDG0</accession>
<dbReference type="EC" id="2.1.1.201" evidence="6"/>
<dbReference type="InterPro" id="IPR023576">
    <property type="entry name" value="UbiE/COQ5_MeTrFase_CS"/>
</dbReference>
<comment type="caution">
    <text evidence="6">Lacks conserved residue(s) required for the propagation of feature annotation.</text>
</comment>
<dbReference type="RefSeq" id="WP_157989967.1">
    <property type="nucleotide sequence ID" value="NZ_LR217720.1"/>
</dbReference>
<dbReference type="NCBIfam" id="NF001240">
    <property type="entry name" value="PRK00216.1-1"/>
    <property type="match status" value="1"/>
</dbReference>
<name>A0A451DDG0_9GAMM</name>
<dbReference type="HAMAP" id="MF_01813">
    <property type="entry name" value="MenG_UbiE_methyltr"/>
    <property type="match status" value="1"/>
</dbReference>
<dbReference type="FunFam" id="3.40.50.150:FF:000014">
    <property type="entry name" value="Ubiquinone/menaquinone biosynthesis C-methyltransferase UbiE"/>
    <property type="match status" value="1"/>
</dbReference>
<dbReference type="EMBL" id="LR217720">
    <property type="protein sequence ID" value="VFP84516.1"/>
    <property type="molecule type" value="Genomic_DNA"/>
</dbReference>
<evidence type="ECO:0000313" key="8">
    <source>
        <dbReference type="Proteomes" id="UP000294418"/>
    </source>
</evidence>
<dbReference type="Pfam" id="PF01209">
    <property type="entry name" value="Ubie_methyltran"/>
    <property type="match status" value="1"/>
</dbReference>
<comment type="pathway">
    <text evidence="6">Cofactor biosynthesis; ubiquinone biosynthesis.</text>
</comment>
<feature type="binding site" evidence="6">
    <location>
        <position position="74"/>
    </location>
    <ligand>
        <name>S-adenosyl-L-methionine</name>
        <dbReference type="ChEBI" id="CHEBI:59789"/>
    </ligand>
</feature>
<feature type="binding site" evidence="6">
    <location>
        <begin position="123"/>
        <end position="124"/>
    </location>
    <ligand>
        <name>S-adenosyl-L-methionine</name>
        <dbReference type="ChEBI" id="CHEBI:59789"/>
    </ligand>
</feature>
<dbReference type="EC" id="2.1.1.163" evidence="6"/>
<dbReference type="SUPFAM" id="SSF53335">
    <property type="entry name" value="S-adenosyl-L-methionine-dependent methyltransferases"/>
    <property type="match status" value="1"/>
</dbReference>
<evidence type="ECO:0000256" key="1">
    <source>
        <dbReference type="ARBA" id="ARBA00022428"/>
    </source>
</evidence>
<keyword evidence="1 6" id="KW-0474">Menaquinone biosynthesis</keyword>